<proteinExistence type="predicted"/>
<evidence type="ECO:0000256" key="1">
    <source>
        <dbReference type="SAM" id="MobiDB-lite"/>
    </source>
</evidence>
<accession>A0A9P8ANG7</accession>
<keyword evidence="3" id="KW-1185">Reference proteome</keyword>
<dbReference type="AlphaFoldDB" id="A0A9P8ANG7"/>
<dbReference type="RefSeq" id="XP_043035226.1">
    <property type="nucleotide sequence ID" value="XM_043187198.1"/>
</dbReference>
<feature type="compositionally biased region" description="Polar residues" evidence="1">
    <location>
        <begin position="35"/>
        <end position="60"/>
    </location>
</feature>
<name>A0A9P8ANG7_9AGAR</name>
<organism evidence="2 3">
    <name type="scientific">Guyanagaster necrorhizus</name>
    <dbReference type="NCBI Taxonomy" id="856835"/>
    <lineage>
        <taxon>Eukaryota</taxon>
        <taxon>Fungi</taxon>
        <taxon>Dikarya</taxon>
        <taxon>Basidiomycota</taxon>
        <taxon>Agaricomycotina</taxon>
        <taxon>Agaricomycetes</taxon>
        <taxon>Agaricomycetidae</taxon>
        <taxon>Agaricales</taxon>
        <taxon>Marasmiineae</taxon>
        <taxon>Physalacriaceae</taxon>
        <taxon>Guyanagaster</taxon>
    </lineage>
</organism>
<dbReference type="GeneID" id="66109495"/>
<evidence type="ECO:0000313" key="3">
    <source>
        <dbReference type="Proteomes" id="UP000812287"/>
    </source>
</evidence>
<evidence type="ECO:0000313" key="2">
    <source>
        <dbReference type="EMBL" id="KAG7441726.1"/>
    </source>
</evidence>
<comment type="caution">
    <text evidence="2">The sequence shown here is derived from an EMBL/GenBank/DDBJ whole genome shotgun (WGS) entry which is preliminary data.</text>
</comment>
<feature type="region of interest" description="Disordered" evidence="1">
    <location>
        <begin position="30"/>
        <end position="67"/>
    </location>
</feature>
<reference evidence="2" key="1">
    <citation type="submission" date="2020-11" db="EMBL/GenBank/DDBJ databases">
        <title>Adaptations for nitrogen fixation in a non-lichenized fungal sporocarp promotes dispersal by wood-feeding termites.</title>
        <authorList>
            <consortium name="DOE Joint Genome Institute"/>
            <person name="Koch R.A."/>
            <person name="Yoon G."/>
            <person name="Arayal U."/>
            <person name="Lail K."/>
            <person name="Amirebrahimi M."/>
            <person name="Labutti K."/>
            <person name="Lipzen A."/>
            <person name="Riley R."/>
            <person name="Barry K."/>
            <person name="Henrissat B."/>
            <person name="Grigoriev I.V."/>
            <person name="Herr J.R."/>
            <person name="Aime M.C."/>
        </authorList>
    </citation>
    <scope>NUCLEOTIDE SEQUENCE</scope>
    <source>
        <strain evidence="2">MCA 3950</strain>
    </source>
</reference>
<dbReference type="EMBL" id="MU250557">
    <property type="protein sequence ID" value="KAG7441726.1"/>
    <property type="molecule type" value="Genomic_DNA"/>
</dbReference>
<sequence length="67" mass="6829">MHQIRASNASAHLGSGTVLPLRMLPATAQHKLSPVPSTSAAADGSLSDSWGFSSAPSRTVPSPDAFV</sequence>
<protein>
    <submittedName>
        <fullName evidence="2">Uncharacterized protein</fullName>
    </submittedName>
</protein>
<dbReference type="Proteomes" id="UP000812287">
    <property type="component" value="Unassembled WGS sequence"/>
</dbReference>
<gene>
    <name evidence="2" type="ORF">BT62DRAFT_936847</name>
</gene>